<evidence type="ECO:0008006" key="3">
    <source>
        <dbReference type="Google" id="ProtNLM"/>
    </source>
</evidence>
<accession>A0A1G6AYP7</accession>
<keyword evidence="2" id="KW-1185">Reference proteome</keyword>
<dbReference type="STRING" id="1732.SAMN02910417_01039"/>
<dbReference type="OrthoDB" id="9811201at2"/>
<dbReference type="RefSeq" id="WP_090172930.1">
    <property type="nucleotide sequence ID" value="NZ_FMXR01000007.1"/>
</dbReference>
<evidence type="ECO:0000313" key="2">
    <source>
        <dbReference type="Proteomes" id="UP000199228"/>
    </source>
</evidence>
<name>A0A1G6AYP7_EUBOX</name>
<gene>
    <name evidence="1" type="ORF">SAMN02910417_01039</name>
</gene>
<organism evidence="1 2">
    <name type="scientific">Eubacterium oxidoreducens</name>
    <dbReference type="NCBI Taxonomy" id="1732"/>
    <lineage>
        <taxon>Bacteria</taxon>
        <taxon>Bacillati</taxon>
        <taxon>Bacillota</taxon>
        <taxon>Clostridia</taxon>
        <taxon>Eubacteriales</taxon>
        <taxon>Eubacteriaceae</taxon>
        <taxon>Eubacterium</taxon>
    </lineage>
</organism>
<protein>
    <recommendedName>
        <fullName evidence="3">PD-(D/E)XK nuclease family transposase</fullName>
    </recommendedName>
</protein>
<dbReference type="Pfam" id="PF12784">
    <property type="entry name" value="PDDEXK_2"/>
    <property type="match status" value="1"/>
</dbReference>
<evidence type="ECO:0000313" key="1">
    <source>
        <dbReference type="EMBL" id="SDB13537.1"/>
    </source>
</evidence>
<proteinExistence type="predicted"/>
<dbReference type="EMBL" id="FMXR01000007">
    <property type="protein sequence ID" value="SDB13537.1"/>
    <property type="molecule type" value="Genomic_DNA"/>
</dbReference>
<sequence length="287" mass="32805">MAKKKITEVDSSKIELSAQINAELDKVIDDLTLFDDDLMSKVFDGNVEVAELLLKIILQRDDIKVVKVKGQVTMKNPYVRGRDITIDIHVKDGNGNEFDVEVQRSEEGSSNQRIRYHSSMLDVRMLKKKQKFQAIKDGYVIFICQHDKFGRNLLIYHVNKIVEETGDIFDDGSHIIFVNGVYEGDDDFGKLAHDFNCKDADDIYYQPLADGVRHFKETEEGRDAMCESFTKLADKVAEERADEREMQTTARNVASLMESMKMTLEQAMNALKIQGKDRAIIAKQLQK</sequence>
<dbReference type="AlphaFoldDB" id="A0A1G6AYP7"/>
<reference evidence="1 2" key="1">
    <citation type="submission" date="2016-10" db="EMBL/GenBank/DDBJ databases">
        <authorList>
            <person name="de Groot N.N."/>
        </authorList>
    </citation>
    <scope>NUCLEOTIDE SEQUENCE [LARGE SCALE GENOMIC DNA]</scope>
    <source>
        <strain evidence="1 2">DSM 3217</strain>
    </source>
</reference>
<dbReference type="Proteomes" id="UP000199228">
    <property type="component" value="Unassembled WGS sequence"/>
</dbReference>